<dbReference type="PANTHER" id="PTHR24092">
    <property type="entry name" value="PROBABLE PHOSPHOLIPID-TRANSPORTING ATPASE"/>
    <property type="match status" value="1"/>
</dbReference>
<evidence type="ECO:0000313" key="11">
    <source>
        <dbReference type="EMBL" id="KAG5458453.1"/>
    </source>
</evidence>
<dbReference type="GO" id="GO:0006892">
    <property type="term" value="P:post-Golgi vesicle-mediated transport"/>
    <property type="evidence" value="ECO:0007669"/>
    <property type="project" value="TreeGrafter"/>
</dbReference>
<evidence type="ECO:0000256" key="5">
    <source>
        <dbReference type="ARBA" id="ARBA00022967"/>
    </source>
</evidence>
<keyword evidence="6 9" id="KW-1133">Transmembrane helix</keyword>
<dbReference type="PANTHER" id="PTHR24092:SF150">
    <property type="entry name" value="PHOSPHOLIPID-TRANSPORTING ATPASE"/>
    <property type="match status" value="1"/>
</dbReference>
<keyword evidence="5" id="KW-1278">Translocase</keyword>
<dbReference type="GO" id="GO:0140326">
    <property type="term" value="F:ATPase-coupled intramembrane lipid transporter activity"/>
    <property type="evidence" value="ECO:0007669"/>
    <property type="project" value="TreeGrafter"/>
</dbReference>
<dbReference type="GO" id="GO:0032456">
    <property type="term" value="P:endocytic recycling"/>
    <property type="evidence" value="ECO:0007669"/>
    <property type="project" value="TreeGrafter"/>
</dbReference>
<keyword evidence="3" id="KW-0547">Nucleotide-binding</keyword>
<dbReference type="EMBL" id="JAEFCI010008463">
    <property type="protein sequence ID" value="KAG5458453.1"/>
    <property type="molecule type" value="Genomic_DNA"/>
</dbReference>
<evidence type="ECO:0000256" key="4">
    <source>
        <dbReference type="ARBA" id="ARBA00022840"/>
    </source>
</evidence>
<dbReference type="InterPro" id="IPR023298">
    <property type="entry name" value="ATPase_P-typ_TM_dom_sf"/>
</dbReference>
<dbReference type="GO" id="GO:0005886">
    <property type="term" value="C:plasma membrane"/>
    <property type="evidence" value="ECO:0007669"/>
    <property type="project" value="TreeGrafter"/>
</dbReference>
<protein>
    <recommendedName>
        <fullName evidence="13">P-type phospholipid transporter</fullName>
    </recommendedName>
</protein>
<dbReference type="SUPFAM" id="SSF81665">
    <property type="entry name" value="Calcium ATPase, transmembrane domain M"/>
    <property type="match status" value="1"/>
</dbReference>
<keyword evidence="7 9" id="KW-0472">Membrane</keyword>
<gene>
    <name evidence="11" type="ORF">BJ554DRAFT_1314</name>
</gene>
<dbReference type="InterPro" id="IPR018303">
    <property type="entry name" value="ATPase_P-typ_P_site"/>
</dbReference>
<accession>A0A8H8DHH6</accession>
<evidence type="ECO:0008006" key="13">
    <source>
        <dbReference type="Google" id="ProtNLM"/>
    </source>
</evidence>
<dbReference type="GO" id="GO:0045332">
    <property type="term" value="P:phospholipid translocation"/>
    <property type="evidence" value="ECO:0007669"/>
    <property type="project" value="TreeGrafter"/>
</dbReference>
<comment type="caution">
    <text evidence="11">The sequence shown here is derived from an EMBL/GenBank/DDBJ whole genome shotgun (WGS) entry which is preliminary data.</text>
</comment>
<keyword evidence="2 9" id="KW-0812">Transmembrane</keyword>
<evidence type="ECO:0000256" key="7">
    <source>
        <dbReference type="ARBA" id="ARBA00023136"/>
    </source>
</evidence>
<dbReference type="Proteomes" id="UP000673691">
    <property type="component" value="Unassembled WGS sequence"/>
</dbReference>
<dbReference type="InterPro" id="IPR036412">
    <property type="entry name" value="HAD-like_sf"/>
</dbReference>
<evidence type="ECO:0000256" key="3">
    <source>
        <dbReference type="ARBA" id="ARBA00022741"/>
    </source>
</evidence>
<reference evidence="11 12" key="1">
    <citation type="journal article" name="Sci. Rep.">
        <title>Genome-scale phylogenetic analyses confirm Olpidium as the closest living zoosporic fungus to the non-flagellated, terrestrial fungi.</title>
        <authorList>
            <person name="Chang Y."/>
            <person name="Rochon D."/>
            <person name="Sekimoto S."/>
            <person name="Wang Y."/>
            <person name="Chovatia M."/>
            <person name="Sandor L."/>
            <person name="Salamov A."/>
            <person name="Grigoriev I.V."/>
            <person name="Stajich J.E."/>
            <person name="Spatafora J.W."/>
        </authorList>
    </citation>
    <scope>NUCLEOTIDE SEQUENCE [LARGE SCALE GENOMIC DNA]</scope>
    <source>
        <strain evidence="11">S191</strain>
    </source>
</reference>
<sequence length="395" mass="43301">PASCFSPLPFFSLSLSLTLSASLSLTLSLILSAPLAVPPPPPSLCPLGSQGAMLRNTRWIYGIVVFTGHETKLMRNASATPIKRTSVERMTDVQIIFLFGILLIMSFACAIGNLVTQLRYADQLWYLMLNAGDQSSLTVQFIKNVLTFLILFNNLIPISLIVAMEVVKYQQAALINSDLDMYYEKTDTPALARTSSLVEELGQIEYIFSDKTGTLTCNIMEFRECIVAGVAYSEVVEEGKRPQYDADGTELPGGVHTFDELRENLRTHDARHVIDEFLTLLAVCHTVIPETNEDTGGESPRGGGTRRGRSGWGAGDVFRASGCQFNPSLGRGGGGCVVRPPRFHDFFGRSRKNRDPVPGVLAGRSRFGRRRGAAGLPLYGTGAKQMREEGVEWVQ</sequence>
<dbReference type="Gene3D" id="3.40.1110.10">
    <property type="entry name" value="Calcium-transporting ATPase, cytoplasmic domain N"/>
    <property type="match status" value="1"/>
</dbReference>
<evidence type="ECO:0000256" key="6">
    <source>
        <dbReference type="ARBA" id="ARBA00022989"/>
    </source>
</evidence>
<evidence type="ECO:0000313" key="12">
    <source>
        <dbReference type="Proteomes" id="UP000673691"/>
    </source>
</evidence>
<dbReference type="Gene3D" id="3.40.50.1000">
    <property type="entry name" value="HAD superfamily/HAD-like"/>
    <property type="match status" value="1"/>
</dbReference>
<feature type="non-terminal residue" evidence="11">
    <location>
        <position position="1"/>
    </location>
</feature>
<evidence type="ECO:0000256" key="9">
    <source>
        <dbReference type="SAM" id="Phobius"/>
    </source>
</evidence>
<feature type="chain" id="PRO_5034915305" description="P-type phospholipid transporter" evidence="10">
    <location>
        <begin position="21"/>
        <end position="395"/>
    </location>
</feature>
<dbReference type="AlphaFoldDB" id="A0A8H8DHH6"/>
<evidence type="ECO:0000256" key="8">
    <source>
        <dbReference type="SAM" id="MobiDB-lite"/>
    </source>
</evidence>
<organism evidence="11 12">
    <name type="scientific">Olpidium bornovanus</name>
    <dbReference type="NCBI Taxonomy" id="278681"/>
    <lineage>
        <taxon>Eukaryota</taxon>
        <taxon>Fungi</taxon>
        <taxon>Fungi incertae sedis</taxon>
        <taxon>Olpidiomycota</taxon>
        <taxon>Olpidiomycotina</taxon>
        <taxon>Olpidiomycetes</taxon>
        <taxon>Olpidiales</taxon>
        <taxon>Olpidiaceae</taxon>
        <taxon>Olpidium</taxon>
    </lineage>
</organism>
<feature type="transmembrane region" description="Helical" evidence="9">
    <location>
        <begin position="145"/>
        <end position="167"/>
    </location>
</feature>
<dbReference type="InterPro" id="IPR023299">
    <property type="entry name" value="ATPase_P-typ_cyto_dom_N"/>
</dbReference>
<keyword evidence="10" id="KW-0732">Signal</keyword>
<evidence type="ECO:0000256" key="10">
    <source>
        <dbReference type="SAM" id="SignalP"/>
    </source>
</evidence>
<dbReference type="GO" id="GO:0005802">
    <property type="term" value="C:trans-Golgi network"/>
    <property type="evidence" value="ECO:0007669"/>
    <property type="project" value="TreeGrafter"/>
</dbReference>
<dbReference type="SUPFAM" id="SSF56784">
    <property type="entry name" value="HAD-like"/>
    <property type="match status" value="1"/>
</dbReference>
<feature type="region of interest" description="Disordered" evidence="8">
    <location>
        <begin position="290"/>
        <end position="311"/>
    </location>
</feature>
<dbReference type="OrthoDB" id="377733at2759"/>
<keyword evidence="12" id="KW-1185">Reference proteome</keyword>
<proteinExistence type="predicted"/>
<feature type="signal peptide" evidence="10">
    <location>
        <begin position="1"/>
        <end position="20"/>
    </location>
</feature>
<dbReference type="InterPro" id="IPR001757">
    <property type="entry name" value="P_typ_ATPase"/>
</dbReference>
<feature type="transmembrane region" description="Helical" evidence="9">
    <location>
        <begin position="95"/>
        <end position="115"/>
    </location>
</feature>
<dbReference type="GO" id="GO:0016887">
    <property type="term" value="F:ATP hydrolysis activity"/>
    <property type="evidence" value="ECO:0007669"/>
    <property type="project" value="InterPro"/>
</dbReference>
<keyword evidence="4" id="KW-0067">ATP-binding</keyword>
<dbReference type="Gene3D" id="1.20.1110.10">
    <property type="entry name" value="Calcium-transporting ATPase, transmembrane domain"/>
    <property type="match status" value="1"/>
</dbReference>
<comment type="subcellular location">
    <subcellularLocation>
        <location evidence="1">Membrane</location>
        <topology evidence="1">Multi-pass membrane protein</topology>
    </subcellularLocation>
</comment>
<dbReference type="GO" id="GO:0005524">
    <property type="term" value="F:ATP binding"/>
    <property type="evidence" value="ECO:0007669"/>
    <property type="project" value="UniProtKB-KW"/>
</dbReference>
<dbReference type="InterPro" id="IPR023214">
    <property type="entry name" value="HAD_sf"/>
</dbReference>
<evidence type="ECO:0000256" key="2">
    <source>
        <dbReference type="ARBA" id="ARBA00022692"/>
    </source>
</evidence>
<name>A0A8H8DHH6_9FUNG</name>
<evidence type="ECO:0000256" key="1">
    <source>
        <dbReference type="ARBA" id="ARBA00004141"/>
    </source>
</evidence>
<dbReference type="FunFam" id="3.40.50.1000:FF:000001">
    <property type="entry name" value="Phospholipid-transporting ATPase IC"/>
    <property type="match status" value="1"/>
</dbReference>
<dbReference type="NCBIfam" id="TIGR01494">
    <property type="entry name" value="ATPase_P-type"/>
    <property type="match status" value="1"/>
</dbReference>
<dbReference type="PROSITE" id="PS00154">
    <property type="entry name" value="ATPASE_E1_E2"/>
    <property type="match status" value="1"/>
</dbReference>